<name>A0ABD2QLS1_9PLAT</name>
<evidence type="ECO:0000256" key="2">
    <source>
        <dbReference type="ARBA" id="ARBA00012023"/>
    </source>
</evidence>
<reference evidence="9 10" key="1">
    <citation type="submission" date="2024-11" db="EMBL/GenBank/DDBJ databases">
        <title>Adaptive evolution of stress response genes in parasites aligns with host niche diversity.</title>
        <authorList>
            <person name="Hahn C."/>
            <person name="Resl P."/>
        </authorList>
    </citation>
    <scope>NUCLEOTIDE SEQUENCE [LARGE SCALE GENOMIC DNA]</scope>
    <source>
        <strain evidence="9">EGGRZ-B1_66</strain>
        <tissue evidence="9">Body</tissue>
    </source>
</reference>
<dbReference type="GO" id="GO:0005524">
    <property type="term" value="F:ATP binding"/>
    <property type="evidence" value="ECO:0007669"/>
    <property type="project" value="UniProtKB-KW"/>
</dbReference>
<dbReference type="GO" id="GO:0035299">
    <property type="term" value="F:inositol-1,3,4,5,6-pentakisphosphate 2-kinase activity"/>
    <property type="evidence" value="ECO:0007669"/>
    <property type="project" value="UniProtKB-EC"/>
</dbReference>
<dbReference type="Pfam" id="PF25281">
    <property type="entry name" value="MBL_MAP1B"/>
    <property type="match status" value="1"/>
</dbReference>
<proteinExistence type="inferred from homology"/>
<comment type="similarity">
    <text evidence="1">Belongs to the IPK1 type 2 family.</text>
</comment>
<keyword evidence="10" id="KW-1185">Reference proteome</keyword>
<dbReference type="EMBL" id="JBJKFK010000049">
    <property type="protein sequence ID" value="KAL3320478.1"/>
    <property type="molecule type" value="Genomic_DNA"/>
</dbReference>
<feature type="domain" description="Microtubule-associated protein 1A/B/S-like MBL-like" evidence="8">
    <location>
        <begin position="588"/>
        <end position="802"/>
    </location>
</feature>
<dbReference type="Gene3D" id="3.30.200.110">
    <property type="entry name" value="Inositol-pentakisphosphate 2-kinase, N-lobe"/>
    <property type="match status" value="1"/>
</dbReference>
<evidence type="ECO:0000256" key="1">
    <source>
        <dbReference type="ARBA" id="ARBA00007229"/>
    </source>
</evidence>
<keyword evidence="6" id="KW-0067">ATP-binding</keyword>
<keyword evidence="3" id="KW-0808">Transferase</keyword>
<accession>A0ABD2QLS1</accession>
<dbReference type="EC" id="2.7.1.158" evidence="2"/>
<evidence type="ECO:0000256" key="4">
    <source>
        <dbReference type="ARBA" id="ARBA00022741"/>
    </source>
</evidence>
<evidence type="ECO:0000313" key="10">
    <source>
        <dbReference type="Proteomes" id="UP001626550"/>
    </source>
</evidence>
<keyword evidence="5" id="KW-0418">Kinase</keyword>
<evidence type="ECO:0000313" key="9">
    <source>
        <dbReference type="EMBL" id="KAL3320478.1"/>
    </source>
</evidence>
<dbReference type="Proteomes" id="UP001626550">
    <property type="component" value="Unassembled WGS sequence"/>
</dbReference>
<organism evidence="9 10">
    <name type="scientific">Cichlidogyrus casuarinus</name>
    <dbReference type="NCBI Taxonomy" id="1844966"/>
    <lineage>
        <taxon>Eukaryota</taxon>
        <taxon>Metazoa</taxon>
        <taxon>Spiralia</taxon>
        <taxon>Lophotrochozoa</taxon>
        <taxon>Platyhelminthes</taxon>
        <taxon>Monogenea</taxon>
        <taxon>Monopisthocotylea</taxon>
        <taxon>Dactylogyridea</taxon>
        <taxon>Ancyrocephalidae</taxon>
        <taxon>Cichlidogyrus</taxon>
    </lineage>
</organism>
<gene>
    <name evidence="9" type="primary">MAP1A</name>
    <name evidence="9" type="ORF">Ciccas_000833</name>
</gene>
<dbReference type="InterPro" id="IPR043001">
    <property type="entry name" value="IP5_2-K_N_lobe"/>
</dbReference>
<keyword evidence="4" id="KW-0547">Nucleotide-binding</keyword>
<evidence type="ECO:0000256" key="6">
    <source>
        <dbReference type="ARBA" id="ARBA00022840"/>
    </source>
</evidence>
<evidence type="ECO:0000256" key="7">
    <source>
        <dbReference type="ARBA" id="ARBA00029574"/>
    </source>
</evidence>
<evidence type="ECO:0000256" key="5">
    <source>
        <dbReference type="ARBA" id="ARBA00022777"/>
    </source>
</evidence>
<dbReference type="Pfam" id="PF06090">
    <property type="entry name" value="Ins_P5_2-kin"/>
    <property type="match status" value="1"/>
</dbReference>
<dbReference type="InterPro" id="IPR057480">
    <property type="entry name" value="MAP1A/B/S-like_MBL"/>
</dbReference>
<dbReference type="PANTHER" id="PTHR14456">
    <property type="entry name" value="INOSITOL POLYPHOSPHATE KINASE 1"/>
    <property type="match status" value="1"/>
</dbReference>
<comment type="caution">
    <text evidence="9">The sequence shown here is derived from an EMBL/GenBank/DDBJ whole genome shotgun (WGS) entry which is preliminary data.</text>
</comment>
<sequence>MEIKVSENLEYLGEGNCNIVVRDKDQNIVLRIRKRKASQNDQGNEDNAIMGSINTIRMSGLFVNPVYIMKVHMATINSHSLNVINTNIDDMRQAHRKVKNLPTDEYVKALVASDACVLPNPKQAASASLSIEIKPKFGAFCPSIQKGLHSCLFCIKQTDPTNSKKWKGNPSKYCPCDLFSDDAERINKALMALLDTPQNNLKIILGSEEIFSNRKKNFSSVANFLNLNSSDHLKEDFVKLMTACLMVNTRPSTEQLDASLLSIKQGILKAKNTSINWLKDCKLHEQNLGATEEKAQSTSGNSILDVLLDLMCISGESMQSVEKHYKAVYDWLAETSQELHPFVAMLLAGEKKLDDFEEATRKALIKVLQHQLAMSSRPLFGKDFSMESYLVGDIMAASSSKPNEQNGNHFQTDEAFVLIFSEKPTSDNLKLNLSEILKTIIIDGTKKQHEEIMLSLIYLGDIIQANGAFILDDAIIDRTCLTTAIKNICYEWRYFKRIGVEHSMPKISISISCPLTAGWINFFSKPKEKEELARLLENYLGLKLDKLTVNPGSFSDSEKSDLTKAIGDLLKQITRTESELMPYKKPKFFLRISTPTMFLFPEGTNQGIIFALPQYTLMVNCGGLRKPNDLTKMCFNLPAIDGILMTEFSLENAQSLAYVSQLIPDGDTSQKHVPKAVCLPLMGSKCCTSSDPENSIPTLIQDSIIKLKSAGTNLITLLKRGCGINESPDPLILYQKMGEGIFELYPLTPSEEEFRDERLFLEKWNENAPNFLFTAAPKKTRDENPQKLTSKFSSSILLVWRNDPTVVPSKLKLNNDSFSILVIPKQASQETVLEALDKFAYKMITGSVRRNPAPAPISRTSPMKEKTTTIAVDFCFVPELSCEQSESLRMWFTKVRARVYVVTHWCPLPLILESLLEVKTGLWDSELGKVSVVFAYDSQALLRYLSRENGKLEEAGIEVKGFANRSQIRVSNEQELIGCIKVAIN</sequence>
<dbReference type="AlphaFoldDB" id="A0ABD2QLS1"/>
<protein>
    <recommendedName>
        <fullName evidence="2">inositol-pentakisphosphate 2-kinase</fullName>
        <ecNumber evidence="2">2.7.1.158</ecNumber>
    </recommendedName>
    <alternativeName>
        <fullName evidence="7">Ins(1,3,4,5,6)P5 2-kinase</fullName>
    </alternativeName>
</protein>
<evidence type="ECO:0000259" key="8">
    <source>
        <dbReference type="Pfam" id="PF25281"/>
    </source>
</evidence>
<evidence type="ECO:0000256" key="3">
    <source>
        <dbReference type="ARBA" id="ARBA00022679"/>
    </source>
</evidence>
<dbReference type="PANTHER" id="PTHR14456:SF2">
    <property type="entry name" value="INOSITOL-PENTAKISPHOSPHATE 2-KINASE"/>
    <property type="match status" value="1"/>
</dbReference>
<dbReference type="InterPro" id="IPR009286">
    <property type="entry name" value="Ins_P5_2-kin"/>
</dbReference>